<evidence type="ECO:0000256" key="3">
    <source>
        <dbReference type="PROSITE-ProRule" id="PRU00339"/>
    </source>
</evidence>
<keyword evidence="2 3" id="KW-0802">TPR repeat</keyword>
<dbReference type="EMBL" id="BAFN01000001">
    <property type="protein sequence ID" value="GAN33157.1"/>
    <property type="molecule type" value="Genomic_DNA"/>
</dbReference>
<feature type="transmembrane region" description="Helical" evidence="4">
    <location>
        <begin position="265"/>
        <end position="284"/>
    </location>
</feature>
<keyword evidence="6" id="KW-1185">Reference proteome</keyword>
<protein>
    <recommendedName>
        <fullName evidence="7">UDP-N-acetylglucosamine--peptide N-acetylglucosaminyltransferase SPINDLY</fullName>
    </recommendedName>
</protein>
<dbReference type="Pfam" id="PF13432">
    <property type="entry name" value="TPR_16"/>
    <property type="match status" value="1"/>
</dbReference>
<feature type="repeat" description="TPR" evidence="3">
    <location>
        <begin position="443"/>
        <end position="476"/>
    </location>
</feature>
<sequence length="562" mass="64059">MLALTTYLIGLFSKETAIVTPLFILFFWFFCKRKNPVFTPSIGEGIVNPVSLVKPNNDKAIRPTKSSQIKDFLTYYSGYILVSLFYVLIRFVILKNPLEISPGYVKGSIAINFMTMTKILAAYVKLMFFPFRLSADYTISPVLSVFNFSFITSVFLLVAVGIIIFKTVKGIYGLFMLCFFVALLPVLNIIPIGHIMAERYLYFPVAGFCVVMSGLLLGKLTTKLSGNHPQSPYKLGKLRDVFEEKSKKFVVKKRFLQGKTALNKFFTLLFLSLVCIFFTTKTILRNKVWQNEYTFWTAILRKQPQNYDAHNNLGNYFYKQGKLDRAISELEEAVRLKKNYPEGHNSLGTMYIDKELIDKAIAEYVEAIKYKPVFPQAYYNLGNACIKKGLLDNGITYFQKAVSMGMHNPQVFNNLGSAYIKKGMLDEAIAQYKKALAVYNNYAEVHSNLGYVYTEKGDLDKAISELEAALELHPNHANAHNNLGAVYCQKGLFDKAQQEFLMAIKYDPKNASAHKNIGVVYFTKGDKQKAREHFLQMLQYDPNYIKDSNIFPLISELDLIKK</sequence>
<dbReference type="PROSITE" id="PS50293">
    <property type="entry name" value="TPR_REGION"/>
    <property type="match status" value="2"/>
</dbReference>
<feature type="transmembrane region" description="Helical" evidence="4">
    <location>
        <begin position="6"/>
        <end position="31"/>
    </location>
</feature>
<dbReference type="SUPFAM" id="SSF48452">
    <property type="entry name" value="TPR-like"/>
    <property type="match status" value="1"/>
</dbReference>
<feature type="repeat" description="TPR" evidence="3">
    <location>
        <begin position="307"/>
        <end position="340"/>
    </location>
</feature>
<keyword evidence="4" id="KW-0812">Transmembrane</keyword>
<feature type="repeat" description="TPR" evidence="3">
    <location>
        <begin position="477"/>
        <end position="510"/>
    </location>
</feature>
<feature type="repeat" description="TPR" evidence="3">
    <location>
        <begin position="409"/>
        <end position="442"/>
    </location>
</feature>
<dbReference type="Pfam" id="PF07719">
    <property type="entry name" value="TPR_2"/>
    <property type="match status" value="1"/>
</dbReference>
<feature type="repeat" description="TPR" evidence="3">
    <location>
        <begin position="511"/>
        <end position="544"/>
    </location>
</feature>
<dbReference type="PANTHER" id="PTHR44227:SF3">
    <property type="entry name" value="PROTEIN O-MANNOSYL-TRANSFERASE TMTC4"/>
    <property type="match status" value="1"/>
</dbReference>
<evidence type="ECO:0008006" key="7">
    <source>
        <dbReference type="Google" id="ProtNLM"/>
    </source>
</evidence>
<dbReference type="InterPro" id="IPR052346">
    <property type="entry name" value="O-mannosyl-transferase_TMTC"/>
</dbReference>
<accession>A0ABQ0JWM5</accession>
<feature type="transmembrane region" description="Helical" evidence="4">
    <location>
        <begin position="72"/>
        <end position="93"/>
    </location>
</feature>
<feature type="repeat" description="TPR" evidence="3">
    <location>
        <begin position="341"/>
        <end position="374"/>
    </location>
</feature>
<evidence type="ECO:0000256" key="2">
    <source>
        <dbReference type="ARBA" id="ARBA00022803"/>
    </source>
</evidence>
<proteinExistence type="predicted"/>
<gene>
    <name evidence="5" type="ORF">BROSI_A1674</name>
</gene>
<keyword evidence="4" id="KW-0472">Membrane</keyword>
<keyword evidence="4" id="KW-1133">Transmembrane helix</keyword>
<evidence type="ECO:0000256" key="1">
    <source>
        <dbReference type="ARBA" id="ARBA00022737"/>
    </source>
</evidence>
<feature type="transmembrane region" description="Helical" evidence="4">
    <location>
        <begin position="145"/>
        <end position="165"/>
    </location>
</feature>
<dbReference type="PANTHER" id="PTHR44227">
    <property type="match status" value="1"/>
</dbReference>
<dbReference type="Proteomes" id="UP000032309">
    <property type="component" value="Unassembled WGS sequence"/>
</dbReference>
<dbReference type="SMART" id="SM00028">
    <property type="entry name" value="TPR"/>
    <property type="match status" value="7"/>
</dbReference>
<dbReference type="InterPro" id="IPR013105">
    <property type="entry name" value="TPR_2"/>
</dbReference>
<keyword evidence="1" id="KW-0677">Repeat</keyword>
<dbReference type="PROSITE" id="PS50005">
    <property type="entry name" value="TPR"/>
    <property type="match status" value="7"/>
</dbReference>
<dbReference type="InterPro" id="IPR019734">
    <property type="entry name" value="TPR_rpt"/>
</dbReference>
<comment type="caution">
    <text evidence="5">The sequence shown here is derived from an EMBL/GenBank/DDBJ whole genome shotgun (WGS) entry which is preliminary data.</text>
</comment>
<feature type="transmembrane region" description="Helical" evidence="4">
    <location>
        <begin position="105"/>
        <end position="124"/>
    </location>
</feature>
<organism evidence="5 6">
    <name type="scientific">Candidatus Brocadia sinica JPN1</name>
    <dbReference type="NCBI Taxonomy" id="1197129"/>
    <lineage>
        <taxon>Bacteria</taxon>
        <taxon>Pseudomonadati</taxon>
        <taxon>Planctomycetota</taxon>
        <taxon>Candidatus Brocadiia</taxon>
        <taxon>Candidatus Brocadiales</taxon>
        <taxon>Candidatus Brocadiaceae</taxon>
        <taxon>Candidatus Brocadia</taxon>
    </lineage>
</organism>
<dbReference type="Gene3D" id="1.25.40.10">
    <property type="entry name" value="Tetratricopeptide repeat domain"/>
    <property type="match status" value="3"/>
</dbReference>
<dbReference type="InterPro" id="IPR011990">
    <property type="entry name" value="TPR-like_helical_dom_sf"/>
</dbReference>
<evidence type="ECO:0000256" key="4">
    <source>
        <dbReference type="SAM" id="Phobius"/>
    </source>
</evidence>
<dbReference type="Pfam" id="PF13414">
    <property type="entry name" value="TPR_11"/>
    <property type="match status" value="2"/>
</dbReference>
<feature type="transmembrane region" description="Helical" evidence="4">
    <location>
        <begin position="200"/>
        <end position="218"/>
    </location>
</feature>
<reference evidence="6" key="1">
    <citation type="journal article" date="2015" name="Genome Announc.">
        <title>Draft Genome Sequence of an Anaerobic Ammonium-Oxidizing Bacterium, "Candidatus Brocadia sinica".</title>
        <authorList>
            <person name="Oshiki M."/>
            <person name="Shinyako-Hata K."/>
            <person name="Satoh H."/>
            <person name="Okabe S."/>
        </authorList>
    </citation>
    <scope>NUCLEOTIDE SEQUENCE [LARGE SCALE GENOMIC DNA]</scope>
    <source>
        <strain evidence="6">JPN1</strain>
    </source>
</reference>
<dbReference type="Pfam" id="PF00515">
    <property type="entry name" value="TPR_1"/>
    <property type="match status" value="1"/>
</dbReference>
<name>A0ABQ0JWM5_9BACT</name>
<feature type="repeat" description="TPR" evidence="3">
    <location>
        <begin position="375"/>
        <end position="408"/>
    </location>
</feature>
<evidence type="ECO:0000313" key="5">
    <source>
        <dbReference type="EMBL" id="GAN33157.1"/>
    </source>
</evidence>
<feature type="transmembrane region" description="Helical" evidence="4">
    <location>
        <begin position="171"/>
        <end position="193"/>
    </location>
</feature>
<evidence type="ECO:0000313" key="6">
    <source>
        <dbReference type="Proteomes" id="UP000032309"/>
    </source>
</evidence>